<dbReference type="SUPFAM" id="SSF69318">
    <property type="entry name" value="Integrin alpha N-terminal domain"/>
    <property type="match status" value="1"/>
</dbReference>
<name>A0A6J3LFU9_9HYME</name>
<evidence type="ECO:0000313" key="2">
    <source>
        <dbReference type="Proteomes" id="UP000504631"/>
    </source>
</evidence>
<dbReference type="GeneID" id="117240832"/>
<accession>A0A6J3LFU9</accession>
<gene>
    <name evidence="3" type="primary">LOC117240832</name>
</gene>
<evidence type="ECO:0000256" key="1">
    <source>
        <dbReference type="SAM" id="MobiDB-lite"/>
    </source>
</evidence>
<feature type="compositionally biased region" description="Polar residues" evidence="1">
    <location>
        <begin position="360"/>
        <end position="375"/>
    </location>
</feature>
<sequence length="603" mass="66989">MRAVSFVKRLQWDLPGTVCRHGLTIGDVDNDGDNELVIGTAEGELYIFKGSELWQKIPGLGLITSVAIGDIFNYGRNALVVICGDGWAHIFYSPRSVNPSMSNVTSTQQLIKEPIDQDNIKHGHPSTDIATGVNMTSSSSLDQIDGNNEINELSGKMECVHVQRIPTNTKMVLVADVDKDGANEMVLGLTDRVVRSYRWSSNLELGRGKLVGLNKWECANQIGTVTLQHMADGTPTLLVAQPGGTFMRIKCNPEDCHLEDEINQKSNETAASCVDYQTLGISRMRNQNISTEIIGDLECVVENKSNYEYKELLFKSSVLNEVQCGKNLKSVSLEFKKNNSQSEIRKSSLSIMEGRRKNSTTENSKTNKAFGTTDPSSRDQVDGNVLGGNVILGGYDIKSEKDSLLPTYKHFSCQNNSGNNKIEDAKGKGKTETDANIQDNLLQGKPYALATLDGTIMLVKDEIILWSMQVDHQIFALCRLDVTGDGSDEIVACAWDGQTYILDQQRNSVRFQFEEPVRAFCTGNYNVTPGFPTPCLVYNSFNNKIFLYYDVTLPSMVTKPLNPMDELDSEEKKTLDNLLGNCTEMEKQQKIRELTEWLLYGIS</sequence>
<feature type="region of interest" description="Disordered" evidence="1">
    <location>
        <begin position="352"/>
        <end position="379"/>
    </location>
</feature>
<dbReference type="PANTHER" id="PTHR16317">
    <property type="entry name" value="INTEGRIN ALPHA REPEAT DOMAIN-CONTAINING"/>
    <property type="match status" value="1"/>
</dbReference>
<dbReference type="InterPro" id="IPR031793">
    <property type="entry name" value="KICSTOR_ITFG2"/>
</dbReference>
<protein>
    <submittedName>
        <fullName evidence="3">KICSTOR complex protein ITFG2-like</fullName>
    </submittedName>
</protein>
<proteinExistence type="predicted"/>
<dbReference type="InterPro" id="IPR028994">
    <property type="entry name" value="Integrin_alpha_N"/>
</dbReference>
<dbReference type="KEGG" id="bvk:117240832"/>
<evidence type="ECO:0000313" key="3">
    <source>
        <dbReference type="RefSeq" id="XP_033362754.1"/>
    </source>
</evidence>
<dbReference type="Proteomes" id="UP000504631">
    <property type="component" value="Unplaced"/>
</dbReference>
<dbReference type="AlphaFoldDB" id="A0A6J3LFU9"/>
<reference evidence="3" key="1">
    <citation type="submission" date="2025-08" db="UniProtKB">
        <authorList>
            <consortium name="RefSeq"/>
        </authorList>
    </citation>
    <scope>IDENTIFICATION</scope>
    <source>
        <tissue evidence="3">Muscle</tissue>
    </source>
</reference>
<organism evidence="2 3">
    <name type="scientific">Bombus vosnesenskii</name>
    <dbReference type="NCBI Taxonomy" id="207650"/>
    <lineage>
        <taxon>Eukaryota</taxon>
        <taxon>Metazoa</taxon>
        <taxon>Ecdysozoa</taxon>
        <taxon>Arthropoda</taxon>
        <taxon>Hexapoda</taxon>
        <taxon>Insecta</taxon>
        <taxon>Pterygota</taxon>
        <taxon>Neoptera</taxon>
        <taxon>Endopterygota</taxon>
        <taxon>Hymenoptera</taxon>
        <taxon>Apocrita</taxon>
        <taxon>Aculeata</taxon>
        <taxon>Apoidea</taxon>
        <taxon>Anthophila</taxon>
        <taxon>Apidae</taxon>
        <taxon>Bombus</taxon>
        <taxon>Pyrobombus</taxon>
    </lineage>
</organism>
<dbReference type="PANTHER" id="PTHR16317:SF1">
    <property type="entry name" value="KICSTOR COMPLEX PROTEIN ITFG2"/>
    <property type="match status" value="1"/>
</dbReference>
<dbReference type="GO" id="GO:0032006">
    <property type="term" value="P:regulation of TOR signaling"/>
    <property type="evidence" value="ECO:0007669"/>
    <property type="project" value="TreeGrafter"/>
</dbReference>
<dbReference type="RefSeq" id="XP_033362754.1">
    <property type="nucleotide sequence ID" value="XM_033506863.1"/>
</dbReference>
<dbReference type="Pfam" id="PF15907">
    <property type="entry name" value="Itfg2"/>
    <property type="match status" value="2"/>
</dbReference>
<keyword evidence="2" id="KW-1185">Reference proteome</keyword>